<dbReference type="InterPro" id="IPR010982">
    <property type="entry name" value="Lambda_DNA-bd_dom_sf"/>
</dbReference>
<gene>
    <name evidence="6" type="ORF">CSC2_15880</name>
</gene>
<dbReference type="SMART" id="SM00354">
    <property type="entry name" value="HTH_LACI"/>
    <property type="match status" value="1"/>
</dbReference>
<keyword evidence="3" id="KW-0238">DNA-binding</keyword>
<dbReference type="RefSeq" id="WP_206869165.1">
    <property type="nucleotide sequence ID" value="NZ_BMBA01000001.1"/>
</dbReference>
<dbReference type="InterPro" id="IPR028082">
    <property type="entry name" value="Peripla_BP_I"/>
</dbReference>
<dbReference type="Gene3D" id="3.40.50.2300">
    <property type="match status" value="2"/>
</dbReference>
<evidence type="ECO:0000259" key="5">
    <source>
        <dbReference type="PROSITE" id="PS50932"/>
    </source>
</evidence>
<dbReference type="InterPro" id="IPR046335">
    <property type="entry name" value="LacI/GalR-like_sensor"/>
</dbReference>
<dbReference type="EMBL" id="BMBA01000001">
    <property type="protein sequence ID" value="GFZ31062.1"/>
    <property type="molecule type" value="Genomic_DNA"/>
</dbReference>
<name>A0ABQ1E8E8_9CLOT</name>
<keyword evidence="4" id="KW-0804">Transcription</keyword>
<dbReference type="PANTHER" id="PTHR30146:SF148">
    <property type="entry name" value="HTH-TYPE TRANSCRIPTIONAL REPRESSOR PURR-RELATED"/>
    <property type="match status" value="1"/>
</dbReference>
<dbReference type="CDD" id="cd06267">
    <property type="entry name" value="PBP1_LacI_sugar_binding-like"/>
    <property type="match status" value="1"/>
</dbReference>
<feature type="domain" description="HTH lacI-type" evidence="5">
    <location>
        <begin position="3"/>
        <end position="57"/>
    </location>
</feature>
<dbReference type="Proteomes" id="UP000663802">
    <property type="component" value="Unassembled WGS sequence"/>
</dbReference>
<dbReference type="Pfam" id="PF00356">
    <property type="entry name" value="LacI"/>
    <property type="match status" value="1"/>
</dbReference>
<dbReference type="PANTHER" id="PTHR30146">
    <property type="entry name" value="LACI-RELATED TRANSCRIPTIONAL REPRESSOR"/>
    <property type="match status" value="1"/>
</dbReference>
<evidence type="ECO:0000313" key="7">
    <source>
        <dbReference type="Proteomes" id="UP000663802"/>
    </source>
</evidence>
<evidence type="ECO:0000256" key="2">
    <source>
        <dbReference type="ARBA" id="ARBA00023015"/>
    </source>
</evidence>
<evidence type="ECO:0000256" key="3">
    <source>
        <dbReference type="ARBA" id="ARBA00023125"/>
    </source>
</evidence>
<organism evidence="6 7">
    <name type="scientific">Clostridium zeae</name>
    <dbReference type="NCBI Taxonomy" id="2759022"/>
    <lineage>
        <taxon>Bacteria</taxon>
        <taxon>Bacillati</taxon>
        <taxon>Bacillota</taxon>
        <taxon>Clostridia</taxon>
        <taxon>Eubacteriales</taxon>
        <taxon>Clostridiaceae</taxon>
        <taxon>Clostridium</taxon>
    </lineage>
</organism>
<sequence>MSITIKDIAKLANVSHTTVSRALNDSPLINEETKAKIKAIAEELNYVPNYSAKSLVLDKSYTIGLFFSSISRGTSPSFFYEIVRGVNSVIKENYNLVVRGIDDYKDFSGINNKRFDGIVLMSQSDKDNEFIYHVWQRQIPLIVLNREIEGNSLINILSDDEEGAFKAASYLIENNHKDIAIIEGKEEFKSSKKRKDGFLKALLNNNIPVRGEYLVRGNYDIKSGYEAMKKLLDLPNKPTAVFCSNDDMAIGAIKAVFEKGLSVPKDISIVGFDNIGFAEYATPALTTVKRPMEEISIIGGRTIIDLIDKKDYKGEKVYIKTELMIRESASKLEKY</sequence>
<dbReference type="CDD" id="cd01392">
    <property type="entry name" value="HTH_LacI"/>
    <property type="match status" value="1"/>
</dbReference>
<keyword evidence="7" id="KW-1185">Reference proteome</keyword>
<dbReference type="PRINTS" id="PR00036">
    <property type="entry name" value="HTHLACI"/>
</dbReference>
<evidence type="ECO:0000256" key="4">
    <source>
        <dbReference type="ARBA" id="ARBA00023163"/>
    </source>
</evidence>
<proteinExistence type="predicted"/>
<evidence type="ECO:0000313" key="6">
    <source>
        <dbReference type="EMBL" id="GFZ31062.1"/>
    </source>
</evidence>
<keyword evidence="1" id="KW-0678">Repressor</keyword>
<accession>A0ABQ1E8E8</accession>
<protein>
    <submittedName>
        <fullName evidence="6">LacI family transcriptional regulator</fullName>
    </submittedName>
</protein>
<reference evidence="6 7" key="1">
    <citation type="journal article" date="2021" name="Int. J. Syst. Evol. Microbiol.">
        <title>Clostridium zeae sp. nov., isolated from corn silage.</title>
        <authorList>
            <person name="Kobayashi H."/>
            <person name="Tanizawa Y."/>
            <person name="Yagura M."/>
            <person name="Sakamoto M."/>
            <person name="Ohkuma M."/>
            <person name="Tohno M."/>
        </authorList>
    </citation>
    <scope>NUCLEOTIDE SEQUENCE [LARGE SCALE GENOMIC DNA]</scope>
    <source>
        <strain evidence="6 7">CSC2</strain>
    </source>
</reference>
<dbReference type="Pfam" id="PF13377">
    <property type="entry name" value="Peripla_BP_3"/>
    <property type="match status" value="1"/>
</dbReference>
<dbReference type="Gene3D" id="1.10.260.40">
    <property type="entry name" value="lambda repressor-like DNA-binding domains"/>
    <property type="match status" value="1"/>
</dbReference>
<dbReference type="PROSITE" id="PS00356">
    <property type="entry name" value="HTH_LACI_1"/>
    <property type="match status" value="1"/>
</dbReference>
<comment type="caution">
    <text evidence="6">The sequence shown here is derived from an EMBL/GenBank/DDBJ whole genome shotgun (WGS) entry which is preliminary data.</text>
</comment>
<dbReference type="InterPro" id="IPR000843">
    <property type="entry name" value="HTH_LacI"/>
</dbReference>
<dbReference type="PROSITE" id="PS50932">
    <property type="entry name" value="HTH_LACI_2"/>
    <property type="match status" value="1"/>
</dbReference>
<keyword evidence="2" id="KW-0805">Transcription regulation</keyword>
<evidence type="ECO:0000256" key="1">
    <source>
        <dbReference type="ARBA" id="ARBA00022491"/>
    </source>
</evidence>
<dbReference type="SUPFAM" id="SSF53822">
    <property type="entry name" value="Periplasmic binding protein-like I"/>
    <property type="match status" value="1"/>
</dbReference>
<dbReference type="SUPFAM" id="SSF47413">
    <property type="entry name" value="lambda repressor-like DNA-binding domains"/>
    <property type="match status" value="1"/>
</dbReference>